<proteinExistence type="predicted"/>
<dbReference type="RefSeq" id="WP_145354237.1">
    <property type="nucleotide sequence ID" value="NZ_CP036262.1"/>
</dbReference>
<name>A0A517MMB5_9BACT</name>
<dbReference type="Gene3D" id="2.60.120.260">
    <property type="entry name" value="Galactose-binding domain-like"/>
    <property type="match status" value="1"/>
</dbReference>
<gene>
    <name evidence="2" type="ORF">FF011L_48360</name>
</gene>
<dbReference type="InterPro" id="IPR008979">
    <property type="entry name" value="Galactose-bd-like_sf"/>
</dbReference>
<reference evidence="2 3" key="1">
    <citation type="submission" date="2019-02" db="EMBL/GenBank/DDBJ databases">
        <title>Deep-cultivation of Planctomycetes and their phenomic and genomic characterization uncovers novel biology.</title>
        <authorList>
            <person name="Wiegand S."/>
            <person name="Jogler M."/>
            <person name="Boedeker C."/>
            <person name="Pinto D."/>
            <person name="Vollmers J."/>
            <person name="Rivas-Marin E."/>
            <person name="Kohn T."/>
            <person name="Peeters S.H."/>
            <person name="Heuer A."/>
            <person name="Rast P."/>
            <person name="Oberbeckmann S."/>
            <person name="Bunk B."/>
            <person name="Jeske O."/>
            <person name="Meyerdierks A."/>
            <person name="Storesund J.E."/>
            <person name="Kallscheuer N."/>
            <person name="Luecker S."/>
            <person name="Lage O.M."/>
            <person name="Pohl T."/>
            <person name="Merkel B.J."/>
            <person name="Hornburger P."/>
            <person name="Mueller R.-W."/>
            <person name="Bruemmer F."/>
            <person name="Labrenz M."/>
            <person name="Spormann A.M."/>
            <person name="Op den Camp H."/>
            <person name="Overmann J."/>
            <person name="Amann R."/>
            <person name="Jetten M.S.M."/>
            <person name="Mascher T."/>
            <person name="Medema M.H."/>
            <person name="Devos D.P."/>
            <person name="Kaster A.-K."/>
            <person name="Ovreas L."/>
            <person name="Rohde M."/>
            <person name="Galperin M.Y."/>
            <person name="Jogler C."/>
        </authorList>
    </citation>
    <scope>NUCLEOTIDE SEQUENCE [LARGE SCALE GENOMIC DNA]</scope>
    <source>
        <strain evidence="2 3">FF011L</strain>
    </source>
</reference>
<evidence type="ECO:0000313" key="2">
    <source>
        <dbReference type="EMBL" id="QDS96032.1"/>
    </source>
</evidence>
<protein>
    <submittedName>
        <fullName evidence="2">Uncharacterized protein</fullName>
    </submittedName>
</protein>
<dbReference type="EMBL" id="CP036262">
    <property type="protein sequence ID" value="QDS96032.1"/>
    <property type="molecule type" value="Genomic_DNA"/>
</dbReference>
<dbReference type="SUPFAM" id="SSF49785">
    <property type="entry name" value="Galactose-binding domain-like"/>
    <property type="match status" value="1"/>
</dbReference>
<evidence type="ECO:0000313" key="3">
    <source>
        <dbReference type="Proteomes" id="UP000320672"/>
    </source>
</evidence>
<evidence type="ECO:0000256" key="1">
    <source>
        <dbReference type="SAM" id="SignalP"/>
    </source>
</evidence>
<dbReference type="Pfam" id="PF11958">
    <property type="entry name" value="DUF3472"/>
    <property type="match status" value="1"/>
</dbReference>
<sequence precursor="true">MRTILPLTTILLLTSFFSVGSADQENRLPRKGVGQLGEPILWIPVPKSPDQFYMGQRSGDGRLILTPNEAFFPNLGLTASGRGSVEDVENLNGGKSLATINKWDAGDTAEWGLFFENPGKLTIRVWMSATSEQSKFTLRIGEKAMPIETKISGDSATFVGMATYTIQQPGQQTLKLTCDDASPGCNLDWIEISGTAATNAAVLRKRWRPAAAHTKFSSSTAKENIRLWVMEMDAVPGDLGFYSPITTPFGYYGPTWKTDGTVNAGFNFSLWSFARGKPEPPVQQLSHLLGIGNRQATFGGFDHEGTGVKVRDWEPLEGRQGQRQVLALRVEPGEQHDTYYSYFYEADTKRWRLFAIGNKYNKSQPLKSLWVGSFVEVPGPPHVQRTGPYERTMRYRGWVMDTTDQWHPLDQMQNGNVNRQTGLTHTDRGLTKEGWFYLQTGGWTFRRGSPAAQVKLPEAQQVKRPDYLTDQDIAFLKSVPSAITTTIVKRTANRIQGTFQIRNLGTDAEATIFWGTAEGLTFADRWQNHKPLDDLHEGENPFSIDSNQNDRPVFVRLLLRNNEGQFWSPQTLTASTSQEQEK</sequence>
<accession>A0A517MMB5</accession>
<dbReference type="OrthoDB" id="238434at2"/>
<organism evidence="2 3">
    <name type="scientific">Roseimaritima multifibrata</name>
    <dbReference type="NCBI Taxonomy" id="1930274"/>
    <lineage>
        <taxon>Bacteria</taxon>
        <taxon>Pseudomonadati</taxon>
        <taxon>Planctomycetota</taxon>
        <taxon>Planctomycetia</taxon>
        <taxon>Pirellulales</taxon>
        <taxon>Pirellulaceae</taxon>
        <taxon>Roseimaritima</taxon>
    </lineage>
</organism>
<dbReference type="InterPro" id="IPR021862">
    <property type="entry name" value="DUF3472"/>
</dbReference>
<keyword evidence="1" id="KW-0732">Signal</keyword>
<dbReference type="KEGG" id="rml:FF011L_48360"/>
<dbReference type="Proteomes" id="UP000320672">
    <property type="component" value="Chromosome"/>
</dbReference>
<feature type="signal peptide" evidence="1">
    <location>
        <begin position="1"/>
        <end position="21"/>
    </location>
</feature>
<feature type="chain" id="PRO_5021952214" evidence="1">
    <location>
        <begin position="22"/>
        <end position="582"/>
    </location>
</feature>
<dbReference type="AlphaFoldDB" id="A0A517MMB5"/>
<keyword evidence="3" id="KW-1185">Reference proteome</keyword>